<dbReference type="Pfam" id="PF12833">
    <property type="entry name" value="HTH_18"/>
    <property type="match status" value="1"/>
</dbReference>
<keyword evidence="2" id="KW-0963">Cytoplasm</keyword>
<proteinExistence type="predicted"/>
<keyword evidence="7" id="KW-0804">Transcription</keyword>
<dbReference type="InterPro" id="IPR051552">
    <property type="entry name" value="HptR"/>
</dbReference>
<evidence type="ECO:0000256" key="4">
    <source>
        <dbReference type="ARBA" id="ARBA00023012"/>
    </source>
</evidence>
<dbReference type="SMART" id="SM00342">
    <property type="entry name" value="HTH_ARAC"/>
    <property type="match status" value="1"/>
</dbReference>
<dbReference type="GO" id="GO:0000160">
    <property type="term" value="P:phosphorelay signal transduction system"/>
    <property type="evidence" value="ECO:0007669"/>
    <property type="project" value="UniProtKB-KW"/>
</dbReference>
<evidence type="ECO:0008006" key="13">
    <source>
        <dbReference type="Google" id="ProtNLM"/>
    </source>
</evidence>
<dbReference type="Pfam" id="PF00072">
    <property type="entry name" value="Response_reg"/>
    <property type="match status" value="1"/>
</dbReference>
<dbReference type="AlphaFoldDB" id="A0A1C0ZXK9"/>
<accession>A0A1C0ZXK9</accession>
<dbReference type="GO" id="GO:0005737">
    <property type="term" value="C:cytoplasm"/>
    <property type="evidence" value="ECO:0007669"/>
    <property type="project" value="UniProtKB-SubCell"/>
</dbReference>
<comment type="caution">
    <text evidence="11">The sequence shown here is derived from an EMBL/GenBank/DDBJ whole genome shotgun (WGS) entry which is preliminary data.</text>
</comment>
<dbReference type="SMART" id="SM00448">
    <property type="entry name" value="REC"/>
    <property type="match status" value="1"/>
</dbReference>
<evidence type="ECO:0000256" key="8">
    <source>
        <dbReference type="PROSITE-ProRule" id="PRU00169"/>
    </source>
</evidence>
<evidence type="ECO:0000313" key="11">
    <source>
        <dbReference type="EMBL" id="OCT12875.1"/>
    </source>
</evidence>
<comment type="subcellular location">
    <subcellularLocation>
        <location evidence="1">Cytoplasm</location>
    </subcellularLocation>
</comment>
<dbReference type="PANTHER" id="PTHR42713:SF3">
    <property type="entry name" value="TRANSCRIPTIONAL REGULATORY PROTEIN HPTR"/>
    <property type="match status" value="1"/>
</dbReference>
<dbReference type="RefSeq" id="WP_065854838.1">
    <property type="nucleotide sequence ID" value="NZ_LYPC01000026.1"/>
</dbReference>
<dbReference type="Proteomes" id="UP000093309">
    <property type="component" value="Unassembled WGS sequence"/>
</dbReference>
<evidence type="ECO:0000259" key="10">
    <source>
        <dbReference type="PROSITE" id="PS50110"/>
    </source>
</evidence>
<dbReference type="PANTHER" id="PTHR42713">
    <property type="entry name" value="HISTIDINE KINASE-RELATED"/>
    <property type="match status" value="1"/>
</dbReference>
<keyword evidence="6" id="KW-0238">DNA-binding</keyword>
<feature type="modified residue" description="4-aspartylphosphate" evidence="8">
    <location>
        <position position="55"/>
    </location>
</feature>
<evidence type="ECO:0000256" key="2">
    <source>
        <dbReference type="ARBA" id="ARBA00022490"/>
    </source>
</evidence>
<dbReference type="GO" id="GO:0043565">
    <property type="term" value="F:sequence-specific DNA binding"/>
    <property type="evidence" value="ECO:0007669"/>
    <property type="project" value="InterPro"/>
</dbReference>
<feature type="domain" description="HTH araC/xylS-type" evidence="9">
    <location>
        <begin position="440"/>
        <end position="538"/>
    </location>
</feature>
<dbReference type="CDD" id="cd17536">
    <property type="entry name" value="REC_YesN-like"/>
    <property type="match status" value="1"/>
</dbReference>
<gene>
    <name evidence="11" type="ORF">A8709_21320</name>
</gene>
<name>A0A1C0ZXK9_9BACL</name>
<evidence type="ECO:0000259" key="9">
    <source>
        <dbReference type="PROSITE" id="PS01124"/>
    </source>
</evidence>
<evidence type="ECO:0000256" key="7">
    <source>
        <dbReference type="ARBA" id="ARBA00023163"/>
    </source>
</evidence>
<dbReference type="EMBL" id="LYPC01000026">
    <property type="protein sequence ID" value="OCT12875.1"/>
    <property type="molecule type" value="Genomic_DNA"/>
</dbReference>
<dbReference type="InterPro" id="IPR018062">
    <property type="entry name" value="HTH_AraC-typ_CS"/>
</dbReference>
<dbReference type="SUPFAM" id="SSF52172">
    <property type="entry name" value="CheY-like"/>
    <property type="match status" value="1"/>
</dbReference>
<dbReference type="Gene3D" id="1.10.10.60">
    <property type="entry name" value="Homeodomain-like"/>
    <property type="match status" value="2"/>
</dbReference>
<keyword evidence="3 8" id="KW-0597">Phosphoprotein</keyword>
<dbReference type="InterPro" id="IPR009057">
    <property type="entry name" value="Homeodomain-like_sf"/>
</dbReference>
<organism evidence="11 12">
    <name type="scientific">Paenibacillus pectinilyticus</name>
    <dbReference type="NCBI Taxonomy" id="512399"/>
    <lineage>
        <taxon>Bacteria</taxon>
        <taxon>Bacillati</taxon>
        <taxon>Bacillota</taxon>
        <taxon>Bacilli</taxon>
        <taxon>Bacillales</taxon>
        <taxon>Paenibacillaceae</taxon>
        <taxon>Paenibacillus</taxon>
    </lineage>
</organism>
<keyword evidence="5" id="KW-0805">Transcription regulation</keyword>
<dbReference type="PROSITE" id="PS00041">
    <property type="entry name" value="HTH_ARAC_FAMILY_1"/>
    <property type="match status" value="1"/>
</dbReference>
<dbReference type="SUPFAM" id="SSF46689">
    <property type="entry name" value="Homeodomain-like"/>
    <property type="match status" value="2"/>
</dbReference>
<dbReference type="STRING" id="512399.A8709_21320"/>
<dbReference type="OrthoDB" id="159632at2"/>
<dbReference type="PRINTS" id="PR00032">
    <property type="entry name" value="HTHARAC"/>
</dbReference>
<dbReference type="Gene3D" id="3.40.50.2300">
    <property type="match status" value="1"/>
</dbReference>
<evidence type="ECO:0000313" key="12">
    <source>
        <dbReference type="Proteomes" id="UP000093309"/>
    </source>
</evidence>
<protein>
    <recommendedName>
        <fullName evidence="13">DNA-binding response regulator</fullName>
    </recommendedName>
</protein>
<dbReference type="PROSITE" id="PS01124">
    <property type="entry name" value="HTH_ARAC_FAMILY_2"/>
    <property type="match status" value="1"/>
</dbReference>
<dbReference type="GO" id="GO:0003700">
    <property type="term" value="F:DNA-binding transcription factor activity"/>
    <property type="evidence" value="ECO:0007669"/>
    <property type="project" value="InterPro"/>
</dbReference>
<feature type="domain" description="Response regulatory" evidence="10">
    <location>
        <begin position="3"/>
        <end position="120"/>
    </location>
</feature>
<dbReference type="InterPro" id="IPR020449">
    <property type="entry name" value="Tscrpt_reg_AraC-type_HTH"/>
</dbReference>
<dbReference type="PROSITE" id="PS50110">
    <property type="entry name" value="RESPONSE_REGULATORY"/>
    <property type="match status" value="1"/>
</dbReference>
<evidence type="ECO:0000256" key="1">
    <source>
        <dbReference type="ARBA" id="ARBA00004496"/>
    </source>
</evidence>
<dbReference type="InterPro" id="IPR001789">
    <property type="entry name" value="Sig_transdc_resp-reg_receiver"/>
</dbReference>
<keyword evidence="4" id="KW-0902">Two-component regulatory system</keyword>
<evidence type="ECO:0000256" key="6">
    <source>
        <dbReference type="ARBA" id="ARBA00023125"/>
    </source>
</evidence>
<keyword evidence="12" id="KW-1185">Reference proteome</keyword>
<reference evidence="12" key="1">
    <citation type="submission" date="2016-05" db="EMBL/GenBank/DDBJ databases">
        <title>Paenibacillus oryzae. sp. nov., isolated from the rice root.</title>
        <authorList>
            <person name="Zhang J."/>
            <person name="Zhang X."/>
        </authorList>
    </citation>
    <scope>NUCLEOTIDE SEQUENCE [LARGE SCALE GENOMIC DNA]</scope>
    <source>
        <strain evidence="12">KCTC13222</strain>
    </source>
</reference>
<sequence>MIRIMIVDDEEWIRLGLREQIDWSSLGTEIVGEAQNGRVALQMLDELRPDIVLTDIRMPVMDGITLLEHAHQAYPDIIFIVISGFAEFEYARKALTYRVFDYLLKPIEEDKLEASIQNAVAIIKENEKTKQDLIDLRIQLNESSHLSREKFLTSLLTGSHVGVEEMTREMDRNQLSFNWPYFMITVVKVENFTEITARHYNSESNVSSFVINNVISELVEHIDNMIVFRNYTKQDELVMIKGFDDGEYQETIQELTAECNRIITSVKSIIRFELYMGMSSGFASMKDAAQSYTQAVEAVRHAGMVHHSRIVQYDEITRRNDYFIYPDDKEKSFLYYLENGYSKQVTDMIEDFFREINNSQSLHPQSIRNTVLELCMLMNKTVKKYQGLLEDILQESNLPDKITNELFSSAALENWLKQSALKALYFIQANKKVGSKKALDDIVAYLQAHYAENINLNSVAETYFINPAYLSRIFKNQMGQNFNEYVSKIRMDAAARLLQQDHLKLSDISLRVGYENVNYFLKKFKEHFGCTPSEYKKVGKM</sequence>
<dbReference type="InterPro" id="IPR018060">
    <property type="entry name" value="HTH_AraC"/>
</dbReference>
<evidence type="ECO:0000256" key="5">
    <source>
        <dbReference type="ARBA" id="ARBA00023015"/>
    </source>
</evidence>
<dbReference type="InterPro" id="IPR011006">
    <property type="entry name" value="CheY-like_superfamily"/>
</dbReference>
<evidence type="ECO:0000256" key="3">
    <source>
        <dbReference type="ARBA" id="ARBA00022553"/>
    </source>
</evidence>